<dbReference type="Proteomes" id="UP000005615">
    <property type="component" value="Unassembled WGS sequence"/>
</dbReference>
<evidence type="ECO:0000256" key="1">
    <source>
        <dbReference type="ARBA" id="ARBA00023002"/>
    </source>
</evidence>
<dbReference type="Gene3D" id="2.30.110.10">
    <property type="entry name" value="Electron Transport, Fmn-binding Protein, Chain A"/>
    <property type="match status" value="1"/>
</dbReference>
<sequence length="153" mass="16319">MKALRNAFGQFATGVCVVSAVNTDGRAIGITINSFGSVSLDPALALWSIQNSSDLFEFWTGTKKYAINILASDQQAISGQCAKPGQHGLQSDQVAMSEDGIPLVIGALASFEMTLEQVVPAGDHHLILGTIDKYQVNDALSPLVFHKGQYHTL</sequence>
<protein>
    <submittedName>
        <fullName evidence="2">NADH-FMN oxidoreductase</fullName>
    </submittedName>
</protein>
<dbReference type="eggNOG" id="COG1853">
    <property type="taxonomic scope" value="Bacteria"/>
</dbReference>
<dbReference type="PANTHER" id="PTHR30466">
    <property type="entry name" value="FLAVIN REDUCTASE"/>
    <property type="match status" value="1"/>
</dbReference>
<dbReference type="OrthoDB" id="9792858at2"/>
<dbReference type="GO" id="GO:0010181">
    <property type="term" value="F:FMN binding"/>
    <property type="evidence" value="ECO:0007669"/>
    <property type="project" value="InterPro"/>
</dbReference>
<dbReference type="InterPro" id="IPR050268">
    <property type="entry name" value="NADH-dep_flavin_reductase"/>
</dbReference>
<keyword evidence="1" id="KW-0560">Oxidoreductase</keyword>
<dbReference type="InterPro" id="IPR002563">
    <property type="entry name" value="Flavin_Rdtase-like_dom"/>
</dbReference>
<dbReference type="GO" id="GO:0042602">
    <property type="term" value="F:riboflavin reductase (NADPH) activity"/>
    <property type="evidence" value="ECO:0007669"/>
    <property type="project" value="TreeGrafter"/>
</dbReference>
<comment type="caution">
    <text evidence="2">The sequence shown here is derived from an EMBL/GenBank/DDBJ whole genome shotgun (WGS) entry which is preliminary data.</text>
</comment>
<reference evidence="2 3" key="1">
    <citation type="journal article" date="2011" name="J. Bacteriol.">
        <title>Genome sequence of strain IMCC3088, a proteorhodopsin-containing marine bacterium belonging to the OM60/NOR5 clade.</title>
        <authorList>
            <person name="Jang Y."/>
            <person name="Oh H.M."/>
            <person name="Kang I."/>
            <person name="Lee K."/>
            <person name="Yang S.J."/>
            <person name="Cho J.C."/>
        </authorList>
    </citation>
    <scope>NUCLEOTIDE SEQUENCE [LARGE SCALE GENOMIC DNA]</scope>
    <source>
        <strain evidence="2 3">IMCC3088</strain>
    </source>
</reference>
<dbReference type="Pfam" id="PF01613">
    <property type="entry name" value="Flavin_Reduct"/>
    <property type="match status" value="1"/>
</dbReference>
<name>F3L0X9_9GAMM</name>
<dbReference type="RefSeq" id="WP_009575361.1">
    <property type="nucleotide sequence ID" value="NZ_AEIG01000026.1"/>
</dbReference>
<evidence type="ECO:0000313" key="2">
    <source>
        <dbReference type="EMBL" id="EGG29924.1"/>
    </source>
</evidence>
<dbReference type="AlphaFoldDB" id="F3L0X9"/>
<organism evidence="2 3">
    <name type="scientific">Aequoribacter fuscus</name>
    <dbReference type="NCBI Taxonomy" id="2518989"/>
    <lineage>
        <taxon>Bacteria</taxon>
        <taxon>Pseudomonadati</taxon>
        <taxon>Pseudomonadota</taxon>
        <taxon>Gammaproteobacteria</taxon>
        <taxon>Cellvibrionales</taxon>
        <taxon>Halieaceae</taxon>
        <taxon>Aequoribacter</taxon>
    </lineage>
</organism>
<accession>F3L0X9</accession>
<proteinExistence type="predicted"/>
<dbReference type="SMART" id="SM00903">
    <property type="entry name" value="Flavin_Reduct"/>
    <property type="match status" value="1"/>
</dbReference>
<dbReference type="InterPro" id="IPR012349">
    <property type="entry name" value="Split_barrel_FMN-bd"/>
</dbReference>
<dbReference type="STRING" id="2518989.IMCC3088_1071"/>
<dbReference type="SUPFAM" id="SSF50475">
    <property type="entry name" value="FMN-binding split barrel"/>
    <property type="match status" value="1"/>
</dbReference>
<dbReference type="PANTHER" id="PTHR30466:SF1">
    <property type="entry name" value="FMN REDUCTASE (NADH) RUTF"/>
    <property type="match status" value="1"/>
</dbReference>
<evidence type="ECO:0000313" key="3">
    <source>
        <dbReference type="Proteomes" id="UP000005615"/>
    </source>
</evidence>
<keyword evidence="3" id="KW-1185">Reference proteome</keyword>
<dbReference type="EMBL" id="AEIG01000026">
    <property type="protein sequence ID" value="EGG29924.1"/>
    <property type="molecule type" value="Genomic_DNA"/>
</dbReference>
<gene>
    <name evidence="2" type="ORF">IMCC3088_1071</name>
</gene>